<feature type="domain" description="Sigma-54 factor interaction" evidence="6">
    <location>
        <begin position="116"/>
        <end position="345"/>
    </location>
</feature>
<feature type="domain" description="PAS" evidence="7">
    <location>
        <begin position="1"/>
        <end position="28"/>
    </location>
</feature>
<dbReference type="AlphaFoldDB" id="A0A0W8G0Z7"/>
<dbReference type="Gene3D" id="1.10.8.60">
    <property type="match status" value="1"/>
</dbReference>
<dbReference type="PROSITE" id="PS00676">
    <property type="entry name" value="SIGMA54_INTERACT_2"/>
    <property type="match status" value="1"/>
</dbReference>
<organism evidence="8">
    <name type="scientific">hydrocarbon metagenome</name>
    <dbReference type="NCBI Taxonomy" id="938273"/>
    <lineage>
        <taxon>unclassified sequences</taxon>
        <taxon>metagenomes</taxon>
        <taxon>ecological metagenomes</taxon>
    </lineage>
</organism>
<dbReference type="PANTHER" id="PTHR32071:SF57">
    <property type="entry name" value="C4-DICARBOXYLATE TRANSPORT TRANSCRIPTIONAL REGULATORY PROTEIN DCTD"/>
    <property type="match status" value="1"/>
</dbReference>
<keyword evidence="1" id="KW-0547">Nucleotide-binding</keyword>
<dbReference type="Pfam" id="PF02954">
    <property type="entry name" value="HTH_8"/>
    <property type="match status" value="1"/>
</dbReference>
<dbReference type="GO" id="GO:0006355">
    <property type="term" value="P:regulation of DNA-templated transcription"/>
    <property type="evidence" value="ECO:0007669"/>
    <property type="project" value="InterPro"/>
</dbReference>
<evidence type="ECO:0000256" key="3">
    <source>
        <dbReference type="ARBA" id="ARBA00023015"/>
    </source>
</evidence>
<protein>
    <submittedName>
        <fullName evidence="8">Nitrogen regulation protein ntrc</fullName>
    </submittedName>
</protein>
<dbReference type="FunFam" id="3.40.50.300:FF:000006">
    <property type="entry name" value="DNA-binding transcriptional regulator NtrC"/>
    <property type="match status" value="1"/>
</dbReference>
<dbReference type="EMBL" id="LNQE01000421">
    <property type="protein sequence ID" value="KUG26690.1"/>
    <property type="molecule type" value="Genomic_DNA"/>
</dbReference>
<comment type="caution">
    <text evidence="8">The sequence shown here is derived from an EMBL/GenBank/DDBJ whole genome shotgun (WGS) entry which is preliminary data.</text>
</comment>
<keyword evidence="3" id="KW-0805">Transcription regulation</keyword>
<evidence type="ECO:0000256" key="1">
    <source>
        <dbReference type="ARBA" id="ARBA00022741"/>
    </source>
</evidence>
<dbReference type="Gene3D" id="3.40.50.300">
    <property type="entry name" value="P-loop containing nucleotide triphosphate hydrolases"/>
    <property type="match status" value="1"/>
</dbReference>
<keyword evidence="5" id="KW-0804">Transcription</keyword>
<dbReference type="Pfam" id="PF00158">
    <property type="entry name" value="Sigma54_activat"/>
    <property type="match status" value="1"/>
</dbReference>
<evidence type="ECO:0000313" key="8">
    <source>
        <dbReference type="EMBL" id="KUG26690.1"/>
    </source>
</evidence>
<keyword evidence="2" id="KW-0067">ATP-binding</keyword>
<dbReference type="SUPFAM" id="SSF55785">
    <property type="entry name" value="PYP-like sensor domain (PAS domain)"/>
    <property type="match status" value="1"/>
</dbReference>
<dbReference type="SUPFAM" id="SSF52540">
    <property type="entry name" value="P-loop containing nucleoside triphosphate hydrolases"/>
    <property type="match status" value="1"/>
</dbReference>
<dbReference type="Pfam" id="PF13426">
    <property type="entry name" value="PAS_9"/>
    <property type="match status" value="1"/>
</dbReference>
<gene>
    <name evidence="8" type="ORF">ASZ90_003463</name>
</gene>
<evidence type="ECO:0000259" key="6">
    <source>
        <dbReference type="PROSITE" id="PS50045"/>
    </source>
</evidence>
<dbReference type="GO" id="GO:0005524">
    <property type="term" value="F:ATP binding"/>
    <property type="evidence" value="ECO:0007669"/>
    <property type="project" value="UniProtKB-KW"/>
</dbReference>
<dbReference type="PROSITE" id="PS50112">
    <property type="entry name" value="PAS"/>
    <property type="match status" value="1"/>
</dbReference>
<dbReference type="PROSITE" id="PS00675">
    <property type="entry name" value="SIGMA54_INTERACT_1"/>
    <property type="match status" value="1"/>
</dbReference>
<dbReference type="SMART" id="SM00382">
    <property type="entry name" value="AAA"/>
    <property type="match status" value="1"/>
</dbReference>
<evidence type="ECO:0000256" key="4">
    <source>
        <dbReference type="ARBA" id="ARBA00023125"/>
    </source>
</evidence>
<dbReference type="Gene3D" id="3.30.450.20">
    <property type="entry name" value="PAS domain"/>
    <property type="match status" value="1"/>
</dbReference>
<proteinExistence type="predicted"/>
<dbReference type="GO" id="GO:0043565">
    <property type="term" value="F:sequence-specific DNA binding"/>
    <property type="evidence" value="ECO:0007669"/>
    <property type="project" value="InterPro"/>
</dbReference>
<dbReference type="SUPFAM" id="SSF46689">
    <property type="entry name" value="Homeodomain-like"/>
    <property type="match status" value="1"/>
</dbReference>
<dbReference type="InterPro" id="IPR035965">
    <property type="entry name" value="PAS-like_dom_sf"/>
</dbReference>
<dbReference type="PANTHER" id="PTHR32071">
    <property type="entry name" value="TRANSCRIPTIONAL REGULATORY PROTEIN"/>
    <property type="match status" value="1"/>
</dbReference>
<dbReference type="PROSITE" id="PS50045">
    <property type="entry name" value="SIGMA54_INTERACT_4"/>
    <property type="match status" value="1"/>
</dbReference>
<dbReference type="InterPro" id="IPR025944">
    <property type="entry name" value="Sigma_54_int_dom_CS"/>
</dbReference>
<accession>A0A0W8G0Z7</accession>
<dbReference type="InterPro" id="IPR000014">
    <property type="entry name" value="PAS"/>
</dbReference>
<reference evidence="8" key="1">
    <citation type="journal article" date="2015" name="Proc. Natl. Acad. Sci. U.S.A.">
        <title>Networks of energetic and metabolic interactions define dynamics in microbial communities.</title>
        <authorList>
            <person name="Embree M."/>
            <person name="Liu J.K."/>
            <person name="Al-Bassam M.M."/>
            <person name="Zengler K."/>
        </authorList>
    </citation>
    <scope>NUCLEOTIDE SEQUENCE</scope>
</reference>
<dbReference type="InterPro" id="IPR002197">
    <property type="entry name" value="HTH_Fis"/>
</dbReference>
<evidence type="ECO:0000256" key="2">
    <source>
        <dbReference type="ARBA" id="ARBA00022840"/>
    </source>
</evidence>
<dbReference type="InterPro" id="IPR025662">
    <property type="entry name" value="Sigma_54_int_dom_ATP-bd_1"/>
</dbReference>
<evidence type="ECO:0000256" key="5">
    <source>
        <dbReference type="ARBA" id="ARBA00023163"/>
    </source>
</evidence>
<dbReference type="CDD" id="cd00009">
    <property type="entry name" value="AAA"/>
    <property type="match status" value="1"/>
</dbReference>
<dbReference type="PRINTS" id="PR01590">
    <property type="entry name" value="HTHFIS"/>
</dbReference>
<dbReference type="Gene3D" id="1.10.10.60">
    <property type="entry name" value="Homeodomain-like"/>
    <property type="match status" value="1"/>
</dbReference>
<dbReference type="InterPro" id="IPR027417">
    <property type="entry name" value="P-loop_NTPase"/>
</dbReference>
<dbReference type="PROSITE" id="PS00688">
    <property type="entry name" value="SIGMA54_INTERACT_3"/>
    <property type="match status" value="1"/>
</dbReference>
<evidence type="ECO:0000259" key="7">
    <source>
        <dbReference type="PROSITE" id="PS50112"/>
    </source>
</evidence>
<dbReference type="InterPro" id="IPR009057">
    <property type="entry name" value="Homeodomain-like_sf"/>
</dbReference>
<dbReference type="Pfam" id="PF25601">
    <property type="entry name" value="AAA_lid_14"/>
    <property type="match status" value="1"/>
</dbReference>
<name>A0A0W8G0Z7_9ZZZZ</name>
<keyword evidence="4" id="KW-0238">DNA-binding</keyword>
<dbReference type="InterPro" id="IPR002078">
    <property type="entry name" value="Sigma_54_int"/>
</dbReference>
<dbReference type="InterPro" id="IPR058031">
    <property type="entry name" value="AAA_lid_NorR"/>
</dbReference>
<sequence>MVDKEFKILFINKAAEQFLGKPRKEFMGAVCTTFCRSEICDFACPISKILINGQNVTDLETVYTTSKGESIPVKINASLLLDDDLTPIGGIVSFRDDRVNKSLEKLIKSDSHFHGIIGKSPAMQEIFKTIEEISASDASVLITGETGVGKELIANAIQETSQRIDKPFVKINCAVLPENLLASELFGHVKGAFTDAVKDRKGRFEVADGGTIFLDEIGEMPLNMQIQLLRILQEGTFEKIGESITHQVDIRVIAATNKNLEEAIKQKKFREDLFYRLNVIPITVPPLRERESDILLLTNFFIEKYSQKYKKSMKEIDPDALDVILNYDWPGNVRELENAVEYSFIRAKTTDSLCLCCLPPHIRPGKKCSEKLNPRQIEIDERAEELFALLRKNHWNKSKVAQILGVDRSTVYRRLKSINNE</sequence>
<dbReference type="CDD" id="cd00130">
    <property type="entry name" value="PAS"/>
    <property type="match status" value="1"/>
</dbReference>
<dbReference type="InterPro" id="IPR003593">
    <property type="entry name" value="AAA+_ATPase"/>
</dbReference>
<dbReference type="InterPro" id="IPR025943">
    <property type="entry name" value="Sigma_54_int_dom_ATP-bd_2"/>
</dbReference>